<feature type="domain" description="Zinc-ribbon" evidence="2">
    <location>
        <begin position="2"/>
        <end position="23"/>
    </location>
</feature>
<feature type="transmembrane region" description="Helical" evidence="1">
    <location>
        <begin position="81"/>
        <end position="103"/>
    </location>
</feature>
<dbReference type="KEGG" id="bpro:PMF13cell1_00543"/>
<evidence type="ECO:0000259" key="2">
    <source>
        <dbReference type="Pfam" id="PF13240"/>
    </source>
</evidence>
<evidence type="ECO:0000313" key="4">
    <source>
        <dbReference type="Proteomes" id="UP000289794"/>
    </source>
</evidence>
<evidence type="ECO:0000256" key="1">
    <source>
        <dbReference type="SAM" id="Phobius"/>
    </source>
</evidence>
<evidence type="ECO:0000313" key="3">
    <source>
        <dbReference type="EMBL" id="QBE95044.1"/>
    </source>
</evidence>
<proteinExistence type="predicted"/>
<protein>
    <recommendedName>
        <fullName evidence="2">Zinc-ribbon domain-containing protein</fullName>
    </recommendedName>
</protein>
<dbReference type="Proteomes" id="UP000289794">
    <property type="component" value="Chromosome"/>
</dbReference>
<organism evidence="3 4">
    <name type="scientific">Blautia producta</name>
    <dbReference type="NCBI Taxonomy" id="33035"/>
    <lineage>
        <taxon>Bacteria</taxon>
        <taxon>Bacillati</taxon>
        <taxon>Bacillota</taxon>
        <taxon>Clostridia</taxon>
        <taxon>Lachnospirales</taxon>
        <taxon>Lachnospiraceae</taxon>
        <taxon>Blautia</taxon>
    </lineage>
</organism>
<sequence>MFCEKCGSKLPENAKFCAGCGAKAELAQPIASQPQAQYTPPATTYQTSPVQESSPQVRAYAPAPAYSPAQSQSEILSVKQYMVMLLLLCIPIVNFILLLMWSFGSSAGPSKKNFARAMLIFTVIMVVLWFVVGGVFMGALSQLL</sequence>
<dbReference type="RefSeq" id="WP_130179733.1">
    <property type="nucleotide sequence ID" value="NZ_CP035945.1"/>
</dbReference>
<dbReference type="EMBL" id="CP035945">
    <property type="protein sequence ID" value="QBE95044.1"/>
    <property type="molecule type" value="Genomic_DNA"/>
</dbReference>
<feature type="transmembrane region" description="Helical" evidence="1">
    <location>
        <begin position="115"/>
        <end position="140"/>
    </location>
</feature>
<dbReference type="Pfam" id="PF13240">
    <property type="entry name" value="Zn_Ribbon_1"/>
    <property type="match status" value="1"/>
</dbReference>
<gene>
    <name evidence="3" type="ORF">PMF13cell1_00543</name>
</gene>
<reference evidence="3 4" key="1">
    <citation type="submission" date="2019-01" db="EMBL/GenBank/DDBJ databases">
        <title>PMF-metabolizing Aryl O-demethylase.</title>
        <authorList>
            <person name="Kim M."/>
        </authorList>
    </citation>
    <scope>NUCLEOTIDE SEQUENCE [LARGE SCALE GENOMIC DNA]</scope>
    <source>
        <strain evidence="3 4">PMF1</strain>
    </source>
</reference>
<keyword evidence="1" id="KW-0812">Transmembrane</keyword>
<dbReference type="InterPro" id="IPR026870">
    <property type="entry name" value="Zinc_ribbon_dom"/>
</dbReference>
<keyword evidence="1" id="KW-0472">Membrane</keyword>
<keyword evidence="1" id="KW-1133">Transmembrane helix</keyword>
<name>A0A4P6LS92_9FIRM</name>
<dbReference type="AlphaFoldDB" id="A0A4P6LS92"/>
<accession>A0A4P6LS92</accession>